<evidence type="ECO:0000256" key="1">
    <source>
        <dbReference type="SAM" id="SignalP"/>
    </source>
</evidence>
<evidence type="ECO:0008006" key="4">
    <source>
        <dbReference type="Google" id="ProtNLM"/>
    </source>
</evidence>
<evidence type="ECO:0000313" key="2">
    <source>
        <dbReference type="EMBL" id="QSQ17430.1"/>
    </source>
</evidence>
<keyword evidence="3" id="KW-1185">Reference proteome</keyword>
<name>A0ABX7NF49_9BACT</name>
<proteinExistence type="predicted"/>
<dbReference type="Proteomes" id="UP000663090">
    <property type="component" value="Chromosome"/>
</dbReference>
<dbReference type="EMBL" id="CP071091">
    <property type="protein sequence ID" value="QSQ17430.1"/>
    <property type="molecule type" value="Genomic_DNA"/>
</dbReference>
<dbReference type="PROSITE" id="PS51257">
    <property type="entry name" value="PROKAR_LIPOPROTEIN"/>
    <property type="match status" value="1"/>
</dbReference>
<feature type="signal peptide" evidence="1">
    <location>
        <begin position="1"/>
        <end position="23"/>
    </location>
</feature>
<dbReference type="RefSeq" id="WP_206719051.1">
    <property type="nucleotide sequence ID" value="NZ_CP071091.1"/>
</dbReference>
<reference evidence="2 3" key="1">
    <citation type="submission" date="2021-02" db="EMBL/GenBank/DDBJ databases">
        <title>De Novo genome assembly of isolated myxobacteria.</title>
        <authorList>
            <person name="Stevens D.C."/>
        </authorList>
    </citation>
    <scope>NUCLEOTIDE SEQUENCE [LARGE SCALE GENOMIC DNA]</scope>
    <source>
        <strain evidence="2 3">SCHIC003</strain>
    </source>
</reference>
<keyword evidence="1" id="KW-0732">Signal</keyword>
<protein>
    <recommendedName>
        <fullName evidence="4">Lipoprotein</fullName>
    </recommendedName>
</protein>
<evidence type="ECO:0000313" key="3">
    <source>
        <dbReference type="Proteomes" id="UP000663090"/>
    </source>
</evidence>
<sequence length="228" mass="24924">MSTRRDSILRNSLLAATASALFAGCVPGLATSNPTYFTDGKWKQLDTPYALTPLLSCAYSADNNDKVHRNIEDYVAPALWSAYGQDVSGAKLKRMKGDSEWCETLPNIAMDKFNVPPRMKKELAEYVKQSGVKGIIIPVATLYRSPIQQELRAADGTPLASVDTDRFTADGTALFTVHYINANGELLYTERAGSGGVGDFNDRLSHMRDTAAEVAKRLTQNAPPVDFQ</sequence>
<accession>A0ABX7NF49</accession>
<feature type="chain" id="PRO_5047191766" description="Lipoprotein" evidence="1">
    <location>
        <begin position="24"/>
        <end position="228"/>
    </location>
</feature>
<organism evidence="2 3">
    <name type="scientific">Myxococcus landrumensis</name>
    <dbReference type="NCBI Taxonomy" id="2813577"/>
    <lineage>
        <taxon>Bacteria</taxon>
        <taxon>Pseudomonadati</taxon>
        <taxon>Myxococcota</taxon>
        <taxon>Myxococcia</taxon>
        <taxon>Myxococcales</taxon>
        <taxon>Cystobacterineae</taxon>
        <taxon>Myxococcaceae</taxon>
        <taxon>Myxococcus</taxon>
    </lineage>
</organism>
<gene>
    <name evidence="2" type="ORF">JY572_15850</name>
</gene>